<dbReference type="Proteomes" id="UP001497482">
    <property type="component" value="Chromosome 22"/>
</dbReference>
<evidence type="ECO:0000313" key="3">
    <source>
        <dbReference type="Proteomes" id="UP001497482"/>
    </source>
</evidence>
<organism evidence="2 3">
    <name type="scientific">Knipowitschia caucasica</name>
    <name type="common">Caucasian dwarf goby</name>
    <name type="synonym">Pomatoschistus caucasicus</name>
    <dbReference type="NCBI Taxonomy" id="637954"/>
    <lineage>
        <taxon>Eukaryota</taxon>
        <taxon>Metazoa</taxon>
        <taxon>Chordata</taxon>
        <taxon>Craniata</taxon>
        <taxon>Vertebrata</taxon>
        <taxon>Euteleostomi</taxon>
        <taxon>Actinopterygii</taxon>
        <taxon>Neopterygii</taxon>
        <taxon>Teleostei</taxon>
        <taxon>Neoteleostei</taxon>
        <taxon>Acanthomorphata</taxon>
        <taxon>Gobiaria</taxon>
        <taxon>Gobiiformes</taxon>
        <taxon>Gobioidei</taxon>
        <taxon>Gobiidae</taxon>
        <taxon>Gobiinae</taxon>
        <taxon>Knipowitschia</taxon>
    </lineage>
</organism>
<accession>A0AAV2L9S4</accession>
<protein>
    <submittedName>
        <fullName evidence="2">Uncharacterized protein</fullName>
    </submittedName>
</protein>
<dbReference type="AlphaFoldDB" id="A0AAV2L9S4"/>
<reference evidence="2 3" key="1">
    <citation type="submission" date="2024-04" db="EMBL/GenBank/DDBJ databases">
        <authorList>
            <person name="Waldvogel A.-M."/>
            <person name="Schoenle A."/>
        </authorList>
    </citation>
    <scope>NUCLEOTIDE SEQUENCE [LARGE SCALE GENOMIC DNA]</scope>
</reference>
<keyword evidence="3" id="KW-1185">Reference proteome</keyword>
<proteinExistence type="predicted"/>
<sequence length="99" mass="10926">MPQRLEHKHSPFPELGADGWGRRGVEGGEGGGRLLDSLPPRCSPVCGVKEVLINAATSHREQVSLCWTSITHKNKLRKGRSQGDGMEWRENGRHGTCKI</sequence>
<name>A0AAV2L9S4_KNICA</name>
<evidence type="ECO:0000313" key="2">
    <source>
        <dbReference type="EMBL" id="CAL1598206.1"/>
    </source>
</evidence>
<evidence type="ECO:0000256" key="1">
    <source>
        <dbReference type="SAM" id="MobiDB-lite"/>
    </source>
</evidence>
<feature type="region of interest" description="Disordered" evidence="1">
    <location>
        <begin position="1"/>
        <end position="36"/>
    </location>
</feature>
<dbReference type="EMBL" id="OZ035844">
    <property type="protein sequence ID" value="CAL1598206.1"/>
    <property type="molecule type" value="Genomic_DNA"/>
</dbReference>
<feature type="region of interest" description="Disordered" evidence="1">
    <location>
        <begin position="77"/>
        <end position="99"/>
    </location>
</feature>
<gene>
    <name evidence="2" type="ORF">KC01_LOCUS26623</name>
</gene>
<feature type="compositionally biased region" description="Basic and acidic residues" evidence="1">
    <location>
        <begin position="1"/>
        <end position="11"/>
    </location>
</feature>